<dbReference type="KEGG" id="spu:583864"/>
<evidence type="ECO:0000313" key="7">
    <source>
        <dbReference type="Proteomes" id="UP000007110"/>
    </source>
</evidence>
<dbReference type="InterPro" id="IPR016162">
    <property type="entry name" value="Ald_DH_N"/>
</dbReference>
<keyword evidence="7" id="KW-1185">Reference proteome</keyword>
<evidence type="ECO:0000256" key="3">
    <source>
        <dbReference type="PROSITE-ProRule" id="PRU10007"/>
    </source>
</evidence>
<accession>A0A7M7PLR3</accession>
<dbReference type="PANTHER" id="PTHR11699">
    <property type="entry name" value="ALDEHYDE DEHYDROGENASE-RELATED"/>
    <property type="match status" value="1"/>
</dbReference>
<evidence type="ECO:0000259" key="5">
    <source>
        <dbReference type="Pfam" id="PF00171"/>
    </source>
</evidence>
<proteinExistence type="inferred from homology"/>
<protein>
    <recommendedName>
        <fullName evidence="5">Aldehyde dehydrogenase domain-containing protein</fullName>
    </recommendedName>
</protein>
<dbReference type="Gene3D" id="3.40.309.10">
    <property type="entry name" value="Aldehyde Dehydrogenase, Chain A, domain 2"/>
    <property type="match status" value="1"/>
</dbReference>
<dbReference type="OrthoDB" id="310895at2759"/>
<dbReference type="SUPFAM" id="SSF53720">
    <property type="entry name" value="ALDH-like"/>
    <property type="match status" value="1"/>
</dbReference>
<name>A0A7M7PLR3_STRPU</name>
<dbReference type="GO" id="GO:0019145">
    <property type="term" value="F:aminobutyraldehyde dehydrogenase (NAD+) activity"/>
    <property type="evidence" value="ECO:0000318"/>
    <property type="project" value="GO_Central"/>
</dbReference>
<dbReference type="InterPro" id="IPR015590">
    <property type="entry name" value="Aldehyde_DH_dom"/>
</dbReference>
<dbReference type="FunFam" id="3.40.309.10:FF:000012">
    <property type="entry name" value="Betaine aldehyde dehydrogenase"/>
    <property type="match status" value="1"/>
</dbReference>
<dbReference type="NCBIfam" id="NF009725">
    <property type="entry name" value="PRK13252.1"/>
    <property type="match status" value="1"/>
</dbReference>
<dbReference type="FunFam" id="3.40.605.10:FF:000026">
    <property type="entry name" value="Aldehyde dehydrogenase, putative"/>
    <property type="match status" value="1"/>
</dbReference>
<dbReference type="AlphaFoldDB" id="A0A7M7PLR3"/>
<evidence type="ECO:0000256" key="4">
    <source>
        <dbReference type="RuleBase" id="RU003345"/>
    </source>
</evidence>
<dbReference type="GO" id="GO:0047105">
    <property type="term" value="F:4-trimethylammoniobutyraldehyde dehydrogenase activity"/>
    <property type="evidence" value="ECO:0000318"/>
    <property type="project" value="GO_Central"/>
</dbReference>
<feature type="domain" description="Aldehyde dehydrogenase" evidence="5">
    <location>
        <begin position="47"/>
        <end position="505"/>
    </location>
</feature>
<keyword evidence="2 4" id="KW-0560">Oxidoreductase</keyword>
<reference evidence="7" key="1">
    <citation type="submission" date="2015-02" db="EMBL/GenBank/DDBJ databases">
        <title>Genome sequencing for Strongylocentrotus purpuratus.</title>
        <authorList>
            <person name="Murali S."/>
            <person name="Liu Y."/>
            <person name="Vee V."/>
            <person name="English A."/>
            <person name="Wang M."/>
            <person name="Skinner E."/>
            <person name="Han Y."/>
            <person name="Muzny D.M."/>
            <person name="Worley K.C."/>
            <person name="Gibbs R.A."/>
        </authorList>
    </citation>
    <scope>NUCLEOTIDE SEQUENCE</scope>
</reference>
<dbReference type="InterPro" id="IPR029510">
    <property type="entry name" value="Ald_DH_CS_GLU"/>
</dbReference>
<dbReference type="InterPro" id="IPR016161">
    <property type="entry name" value="Ald_DH/histidinol_DH"/>
</dbReference>
<dbReference type="GeneID" id="583864"/>
<organism evidence="6 7">
    <name type="scientific">Strongylocentrotus purpuratus</name>
    <name type="common">Purple sea urchin</name>
    <dbReference type="NCBI Taxonomy" id="7668"/>
    <lineage>
        <taxon>Eukaryota</taxon>
        <taxon>Metazoa</taxon>
        <taxon>Echinodermata</taxon>
        <taxon>Eleutherozoa</taxon>
        <taxon>Echinozoa</taxon>
        <taxon>Echinoidea</taxon>
        <taxon>Euechinoidea</taxon>
        <taxon>Echinacea</taxon>
        <taxon>Camarodonta</taxon>
        <taxon>Echinidea</taxon>
        <taxon>Strongylocentrotidae</taxon>
        <taxon>Strongylocentrotus</taxon>
    </lineage>
</organism>
<dbReference type="Pfam" id="PF00171">
    <property type="entry name" value="Aldedh"/>
    <property type="match status" value="1"/>
</dbReference>
<dbReference type="CDD" id="cd07090">
    <property type="entry name" value="ALDH_F9_TMBADH"/>
    <property type="match status" value="1"/>
</dbReference>
<sequence>MSSHLAKNCTSYPYLLSSTRRYSSNGFWTKPLNFIAGERVRPTNDNRSQDFSVVEPATGKILCESPSSGKADVDRAVKAAQEAFQIWSQVPAIERARIMQKTARKLADNLEDFARLEVTNNGKPIWEARCDIQSAIDAIDFYAGLAPSMTGQHIPCPGGSFAYTRREPLGVCVGIGAWNYPIQMAGWKSAPALACGNTMVFKPSQFTPATALLLAEVYADCGLPKGAFNVVQGEGETGHFLTSHPGVKKVSFTGSVATGKLIMKSCADDIKSLTLELGGKSPLLIFSDADLDNAAKGAVMANFLTQGEVCSNATRIFVERSIKDEFVKRFIERTKKMKIGDPHLEDTTFGALISKAHQDKVMGYIEGAKKEGATILYGGERVTPDDPALADGFYILPTIMDNVTDDMVISREEVFGPVATIMTFDTEEEAVTRANNTQLGLACGLFTKDVQRAHRVAAQLEAGNCWINNYNNLPPGVPFGGYKQSGLGRENGTATIDHYTQLKTVYVEAGDVDCPV</sequence>
<dbReference type="PROSITE" id="PS00687">
    <property type="entry name" value="ALDEHYDE_DEHYDR_GLU"/>
    <property type="match status" value="1"/>
</dbReference>
<dbReference type="FunCoup" id="A0A7M7PLR3">
    <property type="interactions" value="873"/>
</dbReference>
<feature type="active site" evidence="3">
    <location>
        <position position="276"/>
    </location>
</feature>
<dbReference type="OMA" id="WTRMLVH"/>
<evidence type="ECO:0000256" key="1">
    <source>
        <dbReference type="ARBA" id="ARBA00009986"/>
    </source>
</evidence>
<dbReference type="EnsemblMetazoa" id="XM_030997908">
    <property type="protein sequence ID" value="XP_030853768"/>
    <property type="gene ID" value="LOC583864"/>
</dbReference>
<evidence type="ECO:0000256" key="2">
    <source>
        <dbReference type="ARBA" id="ARBA00023002"/>
    </source>
</evidence>
<comment type="similarity">
    <text evidence="1 4">Belongs to the aldehyde dehydrogenase family.</text>
</comment>
<dbReference type="PROSITE" id="PS00070">
    <property type="entry name" value="ALDEHYDE_DEHYDR_CYS"/>
    <property type="match status" value="1"/>
</dbReference>
<evidence type="ECO:0000313" key="6">
    <source>
        <dbReference type="EnsemblMetazoa" id="XP_030853768"/>
    </source>
</evidence>
<dbReference type="Proteomes" id="UP000007110">
    <property type="component" value="Unassembled WGS sequence"/>
</dbReference>
<dbReference type="RefSeq" id="XP_030853768.1">
    <property type="nucleotide sequence ID" value="XM_030997908.1"/>
</dbReference>
<dbReference type="InterPro" id="IPR016163">
    <property type="entry name" value="Ald_DH_C"/>
</dbReference>
<dbReference type="InterPro" id="IPR016160">
    <property type="entry name" value="Ald_DH_CS_CYS"/>
</dbReference>
<dbReference type="InParanoid" id="A0A7M7PLR3"/>
<dbReference type="Gene3D" id="3.40.605.10">
    <property type="entry name" value="Aldehyde Dehydrogenase, Chain A, domain 1"/>
    <property type="match status" value="1"/>
</dbReference>
<dbReference type="FunFam" id="3.40.605.10:FF:000007">
    <property type="entry name" value="NAD/NADP-dependent betaine aldehyde dehydrogenase"/>
    <property type="match status" value="1"/>
</dbReference>
<reference evidence="6" key="2">
    <citation type="submission" date="2021-01" db="UniProtKB">
        <authorList>
            <consortium name="EnsemblMetazoa"/>
        </authorList>
    </citation>
    <scope>IDENTIFICATION</scope>
</reference>